<proteinExistence type="predicted"/>
<reference evidence="1" key="1">
    <citation type="submission" date="2020-03" db="EMBL/GenBank/DDBJ databases">
        <title>The deep terrestrial virosphere.</title>
        <authorList>
            <person name="Holmfeldt K."/>
            <person name="Nilsson E."/>
            <person name="Simone D."/>
            <person name="Lopez-Fernandez M."/>
            <person name="Wu X."/>
            <person name="de Brujin I."/>
            <person name="Lundin D."/>
            <person name="Andersson A."/>
            <person name="Bertilsson S."/>
            <person name="Dopson M."/>
        </authorList>
    </citation>
    <scope>NUCLEOTIDE SEQUENCE</scope>
    <source>
        <strain evidence="1">MM415B03083</strain>
    </source>
</reference>
<name>A0A6M3KZZ0_9ZZZZ</name>
<organism evidence="1">
    <name type="scientific">viral metagenome</name>
    <dbReference type="NCBI Taxonomy" id="1070528"/>
    <lineage>
        <taxon>unclassified sequences</taxon>
        <taxon>metagenomes</taxon>
        <taxon>organismal metagenomes</taxon>
    </lineage>
</organism>
<evidence type="ECO:0000313" key="1">
    <source>
        <dbReference type="EMBL" id="QJA86964.1"/>
    </source>
</evidence>
<dbReference type="AlphaFoldDB" id="A0A6M3KZZ0"/>
<dbReference type="EMBL" id="MT142672">
    <property type="protein sequence ID" value="QJA86964.1"/>
    <property type="molecule type" value="Genomic_DNA"/>
</dbReference>
<protein>
    <submittedName>
        <fullName evidence="1">Uncharacterized protein</fullName>
    </submittedName>
</protein>
<accession>A0A6M3KZZ0</accession>
<sequence length="155" mass="17970">MIAKLMEQHKINEADLISHWDAYFQLSNYSTEKKVNAIPSGTREAIGKFYSDLRRQGIYPSGTRDGRIQYQQSQTPTEKYQTVERLNNTDCKYGQCKTCHVMIYPEKTNCEIRTREWITGINNILSVTHRPIGEGKKLAEEFIDCMQHDFMGGIK</sequence>
<gene>
    <name evidence="1" type="ORF">MM415B03083_0005</name>
</gene>